<evidence type="ECO:0000256" key="4">
    <source>
        <dbReference type="ARBA" id="ARBA00010662"/>
    </source>
</evidence>
<dbReference type="OrthoDB" id="9810967at2"/>
<protein>
    <recommendedName>
        <fullName evidence="6 7">6-phosphogluconolactonase</fullName>
        <shortName evidence="7">6PGL</shortName>
        <ecNumber evidence="5 7">3.1.1.31</ecNumber>
    </recommendedName>
</protein>
<dbReference type="CDD" id="cd01400">
    <property type="entry name" value="6PGL"/>
    <property type="match status" value="1"/>
</dbReference>
<dbReference type="AlphaFoldDB" id="E7A9V0"/>
<dbReference type="SUPFAM" id="SSF100950">
    <property type="entry name" value="NagB/RpiA/CoA transferase-like"/>
    <property type="match status" value="1"/>
</dbReference>
<gene>
    <name evidence="7 9" type="primary">pgl</name>
    <name evidence="9" type="ordered locus">Hfelis_04940</name>
</gene>
<dbReference type="Proteomes" id="UP000007934">
    <property type="component" value="Chromosome"/>
</dbReference>
<dbReference type="InterPro" id="IPR037171">
    <property type="entry name" value="NagB/RpiA_transferase-like"/>
</dbReference>
<evidence type="ECO:0000256" key="1">
    <source>
        <dbReference type="ARBA" id="ARBA00000832"/>
    </source>
</evidence>
<dbReference type="InterPro" id="IPR005900">
    <property type="entry name" value="6-phosphogluconolactonase_DevB"/>
</dbReference>
<proteinExistence type="inferred from homology"/>
<dbReference type="RefSeq" id="WP_013468947.1">
    <property type="nucleotide sequence ID" value="NC_014810.2"/>
</dbReference>
<dbReference type="Pfam" id="PF01182">
    <property type="entry name" value="Glucosamine_iso"/>
    <property type="match status" value="1"/>
</dbReference>
<dbReference type="EC" id="3.1.1.31" evidence="5 7"/>
<name>E7A9V0_HELFC</name>
<evidence type="ECO:0000313" key="10">
    <source>
        <dbReference type="Proteomes" id="UP000007934"/>
    </source>
</evidence>
<evidence type="ECO:0000256" key="7">
    <source>
        <dbReference type="RuleBase" id="RU365095"/>
    </source>
</evidence>
<evidence type="ECO:0000256" key="2">
    <source>
        <dbReference type="ARBA" id="ARBA00002681"/>
    </source>
</evidence>
<dbReference type="GO" id="GO:0005975">
    <property type="term" value="P:carbohydrate metabolic process"/>
    <property type="evidence" value="ECO:0007669"/>
    <property type="project" value="UniProtKB-UniRule"/>
</dbReference>
<comment type="similarity">
    <text evidence="4 7">Belongs to the glucosamine/galactosamine-6-phosphate isomerase family. 6-phosphogluconolactonase subfamily.</text>
</comment>
<dbReference type="UniPathway" id="UPA00115">
    <property type="reaction ID" value="UER00409"/>
</dbReference>
<dbReference type="HOGENOM" id="CLU_053947_2_0_7"/>
<evidence type="ECO:0000256" key="3">
    <source>
        <dbReference type="ARBA" id="ARBA00004961"/>
    </source>
</evidence>
<dbReference type="eggNOG" id="COG0363">
    <property type="taxonomic scope" value="Bacteria"/>
</dbReference>
<keyword evidence="10" id="KW-1185">Reference proteome</keyword>
<comment type="pathway">
    <text evidence="3 7">Carbohydrate degradation; pentose phosphate pathway; D-ribulose 5-phosphate from D-glucose 6-phosphate (oxidative stage): step 2/3.</text>
</comment>
<organism evidence="9 10">
    <name type="scientific">Helicobacter felis (strain ATCC 49179 / CCUG 28539 / NCTC 12436 / CS1)</name>
    <dbReference type="NCBI Taxonomy" id="936155"/>
    <lineage>
        <taxon>Bacteria</taxon>
        <taxon>Pseudomonadati</taxon>
        <taxon>Campylobacterota</taxon>
        <taxon>Epsilonproteobacteria</taxon>
        <taxon>Campylobacterales</taxon>
        <taxon>Helicobacteraceae</taxon>
        <taxon>Helicobacter</taxon>
    </lineage>
</organism>
<dbReference type="InterPro" id="IPR039104">
    <property type="entry name" value="6PGL"/>
</dbReference>
<keyword evidence="7 9" id="KW-0378">Hydrolase</keyword>
<evidence type="ECO:0000313" key="9">
    <source>
        <dbReference type="EMBL" id="CBY82578.1"/>
    </source>
</evidence>
<dbReference type="PANTHER" id="PTHR11054">
    <property type="entry name" value="6-PHOSPHOGLUCONOLACTONASE"/>
    <property type="match status" value="1"/>
</dbReference>
<dbReference type="GO" id="GO:0017057">
    <property type="term" value="F:6-phosphogluconolactonase activity"/>
    <property type="evidence" value="ECO:0007669"/>
    <property type="project" value="UniProtKB-UniRule"/>
</dbReference>
<dbReference type="STRING" id="936155.HFELIS_04940"/>
<feature type="domain" description="Glucosamine/galactosamine-6-phosphate isomerase" evidence="8">
    <location>
        <begin position="9"/>
        <end position="216"/>
    </location>
</feature>
<evidence type="ECO:0000256" key="6">
    <source>
        <dbReference type="ARBA" id="ARBA00020337"/>
    </source>
</evidence>
<evidence type="ECO:0000256" key="5">
    <source>
        <dbReference type="ARBA" id="ARBA00013198"/>
    </source>
</evidence>
<reference evidence="9 10" key="1">
    <citation type="journal article" date="2011" name="Genome Biol. Evol.">
        <title>Comparative whole genome sequence analysis of the carcinogenic bacterial model pathogen Helicobacter felis.</title>
        <authorList>
            <person name="Arnold I.C."/>
            <person name="Zigova Z."/>
            <person name="Holden M."/>
            <person name="Lawley T.D."/>
            <person name="Rad R."/>
            <person name="Dougan G."/>
            <person name="Falkow S."/>
            <person name="Bentley S.D."/>
            <person name="Muller A."/>
        </authorList>
    </citation>
    <scope>NUCLEOTIDE SEQUENCE [LARGE SCALE GENOMIC DNA]</scope>
    <source>
        <strain evidence="10">ATCC 49179 / CCUG 28539 / NCTC 12436 / CS1</strain>
    </source>
</reference>
<comment type="function">
    <text evidence="2 7">Hydrolysis of 6-phosphogluconolactone to 6-phosphogluconate.</text>
</comment>
<accession>E7A9V0</accession>
<dbReference type="PANTHER" id="PTHR11054:SF0">
    <property type="entry name" value="6-PHOSPHOGLUCONOLACTONASE"/>
    <property type="match status" value="1"/>
</dbReference>
<dbReference type="EMBL" id="FQ670179">
    <property type="protein sequence ID" value="CBY82578.1"/>
    <property type="molecule type" value="Genomic_DNA"/>
</dbReference>
<dbReference type="GeneID" id="36134057"/>
<dbReference type="NCBIfam" id="TIGR01198">
    <property type="entry name" value="pgl"/>
    <property type="match status" value="1"/>
</dbReference>
<comment type="catalytic activity">
    <reaction evidence="1 7">
        <text>6-phospho-D-glucono-1,5-lactone + H2O = 6-phospho-D-gluconate + H(+)</text>
        <dbReference type="Rhea" id="RHEA:12556"/>
        <dbReference type="ChEBI" id="CHEBI:15377"/>
        <dbReference type="ChEBI" id="CHEBI:15378"/>
        <dbReference type="ChEBI" id="CHEBI:57955"/>
        <dbReference type="ChEBI" id="CHEBI:58759"/>
        <dbReference type="EC" id="3.1.1.31"/>
    </reaction>
</comment>
<sequence>MFEFIEHSSAEIYAKLAYAFAQSLCDLDNKTAHLAFSGGKSPIPFLECLAEQDVPWDCCTLSLVDDRIVPPDHKDSNALLIHRHFLDKVRSKFNIKAPFTPLVTDASLPPETILEKALESYQQPDLALLGMGLDGHTASLFPEASEYEHALSTTQPLVLTTPQNAPHKRISMSLHALESCKETWLLISGEEKRRVFDEATKGINPKLPISYILHSKKVLCNVFYAR</sequence>
<dbReference type="KEGG" id="hfe:HFELIS_04940"/>
<dbReference type="InterPro" id="IPR006148">
    <property type="entry name" value="Glc/Gal-6P_isomerase"/>
</dbReference>
<dbReference type="Gene3D" id="3.40.50.1360">
    <property type="match status" value="1"/>
</dbReference>
<dbReference type="GO" id="GO:0006098">
    <property type="term" value="P:pentose-phosphate shunt"/>
    <property type="evidence" value="ECO:0007669"/>
    <property type="project" value="UniProtKB-UniPathway"/>
</dbReference>
<evidence type="ECO:0000259" key="8">
    <source>
        <dbReference type="Pfam" id="PF01182"/>
    </source>
</evidence>